<dbReference type="AlphaFoldDB" id="B6BL38"/>
<name>B6BL38_SULGG</name>
<gene>
    <name evidence="1" type="ORF">SMGD1_0246</name>
</gene>
<evidence type="ECO:0000313" key="2">
    <source>
        <dbReference type="Proteomes" id="UP000006431"/>
    </source>
</evidence>
<dbReference type="STRING" id="929558.SMGD1_0246"/>
<sequence length="38" mass="4379">MFKNSTLYGTTSLLLQIVPKIRDTEIEEVPHSDTLQFI</sequence>
<accession>B6BL38</accession>
<proteinExistence type="predicted"/>
<dbReference type="PATRIC" id="fig|929558.5.peg.246"/>
<protein>
    <submittedName>
        <fullName evidence="1">Uncharacterized protein</fullName>
    </submittedName>
</protein>
<reference evidence="1 2" key="1">
    <citation type="journal article" date="2012" name="Proc. Natl. Acad. Sci. U.S.A.">
        <title>Genome and physiology of a model Epsilonproteobacterium responsible for sulfide detoxification in marine oxygen depletion zones.</title>
        <authorList>
            <person name="Grote J."/>
            <person name="Schott T."/>
            <person name="Bruckner C.G."/>
            <person name="Glockner F.O."/>
            <person name="Jost G."/>
            <person name="Teeling H."/>
            <person name="Labrenz M."/>
            <person name="Jurgens K."/>
        </authorList>
    </citation>
    <scope>NUCLEOTIDE SEQUENCE [LARGE SCALE GENOMIC DNA]</scope>
    <source>
        <strain evidence="1 2">GD1</strain>
    </source>
</reference>
<keyword evidence="2" id="KW-1185">Reference proteome</keyword>
<dbReference type="HOGENOM" id="CLU_3333853_0_0_7"/>
<dbReference type="Proteomes" id="UP000006431">
    <property type="component" value="Unassembled WGS sequence"/>
</dbReference>
<organism evidence="1 2">
    <name type="scientific">Sulfurimonas gotlandica (strain DSM 19862 / JCM 16533 / GD1)</name>
    <dbReference type="NCBI Taxonomy" id="929558"/>
    <lineage>
        <taxon>Bacteria</taxon>
        <taxon>Pseudomonadati</taxon>
        <taxon>Campylobacterota</taxon>
        <taxon>Epsilonproteobacteria</taxon>
        <taxon>Campylobacterales</taxon>
        <taxon>Sulfurimonadaceae</taxon>
        <taxon>Sulfurimonas</taxon>
    </lineage>
</organism>
<comment type="caution">
    <text evidence="1">The sequence shown here is derived from an EMBL/GenBank/DDBJ whole genome shotgun (WGS) entry which is preliminary data.</text>
</comment>
<accession>H1FTJ7</accession>
<dbReference type="EMBL" id="AFRZ01000001">
    <property type="protein sequence ID" value="EHP28773.1"/>
    <property type="molecule type" value="Genomic_DNA"/>
</dbReference>
<evidence type="ECO:0000313" key="1">
    <source>
        <dbReference type="EMBL" id="EHP28773.1"/>
    </source>
</evidence>